<dbReference type="EMBL" id="PFRD01000065">
    <property type="protein sequence ID" value="PJC56202.1"/>
    <property type="molecule type" value="Genomic_DNA"/>
</dbReference>
<dbReference type="AlphaFoldDB" id="A0A2M8FF39"/>
<dbReference type="PANTHER" id="PTHR35004:SF7">
    <property type="entry name" value="INTEGRASE PROTEIN"/>
    <property type="match status" value="1"/>
</dbReference>
<dbReference type="Pfam" id="PF13683">
    <property type="entry name" value="rve_3"/>
    <property type="match status" value="1"/>
</dbReference>
<dbReference type="SUPFAM" id="SSF46689">
    <property type="entry name" value="Homeodomain-like"/>
    <property type="match status" value="1"/>
</dbReference>
<sequence length="334" mass="39164">MTTKDTKHNLMLVKKNILDRYIKRILSRSEVAKLLSMHPNAVSRLKNNYLLHGNAALVGRKTGPKSNFRPHNRTSEEVEGIITAEGSKHPELGPKPLADHLLEKHQITTNPTTVWRILKRKGIRYTTRYKRFKQEPKLYCLDTPGKILQMDACYPFGRSRDLASFDAIDDCSRTIYGKAYDTEDDQNAIDFATELVAHTNFSIQALKVDNRYGQDFKTYCEQVLHIKVIYNDPYHPEQNGKIERYHRTLKQEFYYRQVSFFDSFDTINYKYRLWQNYYNTNRKHYGYGMDGLTPKQKLLQATLQGMANNIINHPGKVTRTLQQYSSWYLLLFMV</sequence>
<dbReference type="InterPro" id="IPR009057">
    <property type="entry name" value="Homeodomain-like_sf"/>
</dbReference>
<name>A0A2M8FF39_9BACT</name>
<organism evidence="2 3">
    <name type="scientific">Candidatus Kaiserbacteria bacterium CG_4_9_14_0_2_um_filter_41_32</name>
    <dbReference type="NCBI Taxonomy" id="1974601"/>
    <lineage>
        <taxon>Bacteria</taxon>
        <taxon>Candidatus Kaiseribacteriota</taxon>
    </lineage>
</organism>
<evidence type="ECO:0000313" key="2">
    <source>
        <dbReference type="EMBL" id="PJC56202.1"/>
    </source>
</evidence>
<dbReference type="InterPro" id="IPR012337">
    <property type="entry name" value="RNaseH-like_sf"/>
</dbReference>
<dbReference type="GO" id="GO:0015074">
    <property type="term" value="P:DNA integration"/>
    <property type="evidence" value="ECO:0007669"/>
    <property type="project" value="InterPro"/>
</dbReference>
<gene>
    <name evidence="2" type="ORF">CO026_01620</name>
</gene>
<dbReference type="PANTHER" id="PTHR35004">
    <property type="entry name" value="TRANSPOSASE RV3428C-RELATED"/>
    <property type="match status" value="1"/>
</dbReference>
<feature type="domain" description="Integrase catalytic" evidence="1">
    <location>
        <begin position="140"/>
        <end position="302"/>
    </location>
</feature>
<comment type="caution">
    <text evidence="2">The sequence shown here is derived from an EMBL/GenBank/DDBJ whole genome shotgun (WGS) entry which is preliminary data.</text>
</comment>
<dbReference type="InterPro" id="IPR001584">
    <property type="entry name" value="Integrase_cat-core"/>
</dbReference>
<dbReference type="Proteomes" id="UP000230391">
    <property type="component" value="Unassembled WGS sequence"/>
</dbReference>
<reference evidence="3" key="1">
    <citation type="submission" date="2017-09" db="EMBL/GenBank/DDBJ databases">
        <title>Depth-based differentiation of microbial function through sediment-hosted aquifers and enrichment of novel symbionts in the deep terrestrial subsurface.</title>
        <authorList>
            <person name="Probst A.J."/>
            <person name="Ladd B."/>
            <person name="Jarett J.K."/>
            <person name="Geller-Mcgrath D.E."/>
            <person name="Sieber C.M.K."/>
            <person name="Emerson J.B."/>
            <person name="Anantharaman K."/>
            <person name="Thomas B.C."/>
            <person name="Malmstrom R."/>
            <person name="Stieglmeier M."/>
            <person name="Klingl A."/>
            <person name="Woyke T."/>
            <person name="Ryan C.M."/>
            <person name="Banfield J.F."/>
        </authorList>
    </citation>
    <scope>NUCLEOTIDE SEQUENCE [LARGE SCALE GENOMIC DNA]</scope>
</reference>
<accession>A0A2M8FF39</accession>
<dbReference type="InterPro" id="IPR036397">
    <property type="entry name" value="RNaseH_sf"/>
</dbReference>
<protein>
    <recommendedName>
        <fullName evidence="1">Integrase catalytic domain-containing protein</fullName>
    </recommendedName>
</protein>
<evidence type="ECO:0000313" key="3">
    <source>
        <dbReference type="Proteomes" id="UP000230391"/>
    </source>
</evidence>
<dbReference type="SUPFAM" id="SSF53098">
    <property type="entry name" value="Ribonuclease H-like"/>
    <property type="match status" value="1"/>
</dbReference>
<proteinExistence type="predicted"/>
<dbReference type="PROSITE" id="PS50994">
    <property type="entry name" value="INTEGRASE"/>
    <property type="match status" value="1"/>
</dbReference>
<dbReference type="Gene3D" id="3.30.420.10">
    <property type="entry name" value="Ribonuclease H-like superfamily/Ribonuclease H"/>
    <property type="match status" value="1"/>
</dbReference>
<evidence type="ECO:0000259" key="1">
    <source>
        <dbReference type="PROSITE" id="PS50994"/>
    </source>
</evidence>
<dbReference type="GO" id="GO:0003676">
    <property type="term" value="F:nucleic acid binding"/>
    <property type="evidence" value="ECO:0007669"/>
    <property type="project" value="InterPro"/>
</dbReference>